<dbReference type="EMBL" id="MU853225">
    <property type="protein sequence ID" value="KAK4126481.1"/>
    <property type="molecule type" value="Genomic_DNA"/>
</dbReference>
<dbReference type="AlphaFoldDB" id="A0AAN6U7K1"/>
<organism evidence="2 3">
    <name type="scientific">Parathielavia appendiculata</name>
    <dbReference type="NCBI Taxonomy" id="2587402"/>
    <lineage>
        <taxon>Eukaryota</taxon>
        <taxon>Fungi</taxon>
        <taxon>Dikarya</taxon>
        <taxon>Ascomycota</taxon>
        <taxon>Pezizomycotina</taxon>
        <taxon>Sordariomycetes</taxon>
        <taxon>Sordariomycetidae</taxon>
        <taxon>Sordariales</taxon>
        <taxon>Chaetomiaceae</taxon>
        <taxon>Parathielavia</taxon>
    </lineage>
</organism>
<sequence>MANLPPRPAFTNLGDGAPAYNSRRQSASQPRGAGAGNPSHARHYHPYDRRLSTTPQSSPIPPWRRDAPRQSRSSDLSSRPAQRRPTAFAQSHHAAAPNATHARHHTLYQGPSVAYSAVPSRHVVPPGTTGPLAGRSPRHNITSPGHIMSNWAAVSSQRSYSSNNSGNSGWITNIAAHNQAGFGNAGGPVPTSQAASPHHGHHRPSRTVSHDDSLGSRAGTGSPFRLPSTPGKIGIAVGPAGNAMSPSTTKSLTSPSSQSTGTSPPSFVGTPTKTRAPNPVDGTTSETTSPTSAVPCASPPETEDPKACLGSPSAYGAAAGSGEDAVEPSAVVTDKTTSPPTTPAALAAVTPRPASRADIVGPSDPLGPFPSAGRADHAGPDLIVPWPISPPMVFHPAPQFSMNGRTLVFNLSVAADQSDETATLSPGSGEEDLVIGAGSSSNDVGGDGEFSPVFSPLPRSAAIPSITTSTITNPITLCFDADTRLVLTLGPSTRAFLTTRAVLTSFTAWNHHDRGHSDPNSAAVLYDTSAQALTVDLGRLIQPECSPACPFPVAEQHLGALHALLAVMHHHNDNNNANAVLNVDELWRLGGLKNALGLEKRWVEFLRECMRAFAGAIKRVGGWLNFGGSEELGEEEADLIGGSETMERAVNTCLVFGWGEELRVVTARLAYVCAVAEDEATREVVLLKPGGRRLEVGICGTEVVDAILAARGQILENLSAAAQKSVRSWITRIGRHPCDNMMCNTNRLEALITVLRWLGLFPRANVDTPLHELVTVLQFTTASDAELMAAAIENDWDDDSMRKRFNWPMYIRQRFGGTCTKCDEKSPTSMLFPLEDLLCDLTFEMQDQLQKYIELRWP</sequence>
<name>A0AAN6U7K1_9PEZI</name>
<accession>A0AAN6U7K1</accession>
<reference evidence="2" key="2">
    <citation type="submission" date="2023-05" db="EMBL/GenBank/DDBJ databases">
        <authorList>
            <consortium name="Lawrence Berkeley National Laboratory"/>
            <person name="Steindorff A."/>
            <person name="Hensen N."/>
            <person name="Bonometti L."/>
            <person name="Westerberg I."/>
            <person name="Brannstrom I.O."/>
            <person name="Guillou S."/>
            <person name="Cros-Aarteil S."/>
            <person name="Calhoun S."/>
            <person name="Haridas S."/>
            <person name="Kuo A."/>
            <person name="Mondo S."/>
            <person name="Pangilinan J."/>
            <person name="Riley R."/>
            <person name="Labutti K."/>
            <person name="Andreopoulos B."/>
            <person name="Lipzen A."/>
            <person name="Chen C."/>
            <person name="Yanf M."/>
            <person name="Daum C."/>
            <person name="Ng V."/>
            <person name="Clum A."/>
            <person name="Ohm R."/>
            <person name="Martin F."/>
            <person name="Silar P."/>
            <person name="Natvig D."/>
            <person name="Lalanne C."/>
            <person name="Gautier V."/>
            <person name="Ament-Velasquez S.L."/>
            <person name="Kruys A."/>
            <person name="Hutchinson M.I."/>
            <person name="Powell A.J."/>
            <person name="Barry K."/>
            <person name="Miller A.N."/>
            <person name="Grigoriev I.V."/>
            <person name="Debuchy R."/>
            <person name="Gladieux P."/>
            <person name="Thoren M.H."/>
            <person name="Johannesson H."/>
        </authorList>
    </citation>
    <scope>NUCLEOTIDE SEQUENCE</scope>
    <source>
        <strain evidence="2">CBS 731.68</strain>
    </source>
</reference>
<feature type="compositionally biased region" description="Low complexity" evidence="1">
    <location>
        <begin position="245"/>
        <end position="266"/>
    </location>
</feature>
<feature type="region of interest" description="Disordered" evidence="1">
    <location>
        <begin position="420"/>
        <end position="451"/>
    </location>
</feature>
<keyword evidence="3" id="KW-1185">Reference proteome</keyword>
<evidence type="ECO:0000256" key="1">
    <source>
        <dbReference type="SAM" id="MobiDB-lite"/>
    </source>
</evidence>
<feature type="compositionally biased region" description="Low complexity" evidence="1">
    <location>
        <begin position="310"/>
        <end position="322"/>
    </location>
</feature>
<evidence type="ECO:0000313" key="2">
    <source>
        <dbReference type="EMBL" id="KAK4126481.1"/>
    </source>
</evidence>
<feature type="compositionally biased region" description="Polar residues" evidence="1">
    <location>
        <begin position="70"/>
        <end position="80"/>
    </location>
</feature>
<feature type="compositionally biased region" description="Low complexity" evidence="1">
    <location>
        <begin position="336"/>
        <end position="354"/>
    </location>
</feature>
<dbReference type="GeneID" id="87833738"/>
<dbReference type="Proteomes" id="UP001302602">
    <property type="component" value="Unassembled WGS sequence"/>
</dbReference>
<evidence type="ECO:0000313" key="3">
    <source>
        <dbReference type="Proteomes" id="UP001302602"/>
    </source>
</evidence>
<feature type="compositionally biased region" description="Polar residues" evidence="1">
    <location>
        <begin position="269"/>
        <end position="292"/>
    </location>
</feature>
<reference evidence="2" key="1">
    <citation type="journal article" date="2023" name="Mol. Phylogenet. Evol.">
        <title>Genome-scale phylogeny and comparative genomics of the fungal order Sordariales.</title>
        <authorList>
            <person name="Hensen N."/>
            <person name="Bonometti L."/>
            <person name="Westerberg I."/>
            <person name="Brannstrom I.O."/>
            <person name="Guillou S."/>
            <person name="Cros-Aarteil S."/>
            <person name="Calhoun S."/>
            <person name="Haridas S."/>
            <person name="Kuo A."/>
            <person name="Mondo S."/>
            <person name="Pangilinan J."/>
            <person name="Riley R."/>
            <person name="LaButti K."/>
            <person name="Andreopoulos B."/>
            <person name="Lipzen A."/>
            <person name="Chen C."/>
            <person name="Yan M."/>
            <person name="Daum C."/>
            <person name="Ng V."/>
            <person name="Clum A."/>
            <person name="Steindorff A."/>
            <person name="Ohm R.A."/>
            <person name="Martin F."/>
            <person name="Silar P."/>
            <person name="Natvig D.O."/>
            <person name="Lalanne C."/>
            <person name="Gautier V."/>
            <person name="Ament-Velasquez S.L."/>
            <person name="Kruys A."/>
            <person name="Hutchinson M.I."/>
            <person name="Powell A.J."/>
            <person name="Barry K."/>
            <person name="Miller A.N."/>
            <person name="Grigoriev I.V."/>
            <person name="Debuchy R."/>
            <person name="Gladieux P."/>
            <person name="Hiltunen Thoren M."/>
            <person name="Johannesson H."/>
        </authorList>
    </citation>
    <scope>NUCLEOTIDE SEQUENCE</scope>
    <source>
        <strain evidence="2">CBS 731.68</strain>
    </source>
</reference>
<feature type="region of interest" description="Disordered" evidence="1">
    <location>
        <begin position="181"/>
        <end position="356"/>
    </location>
</feature>
<gene>
    <name evidence="2" type="ORF">N657DRAFT_689000</name>
</gene>
<protein>
    <submittedName>
        <fullName evidence="2">Uncharacterized protein</fullName>
    </submittedName>
</protein>
<feature type="region of interest" description="Disordered" evidence="1">
    <location>
        <begin position="119"/>
        <end position="145"/>
    </location>
</feature>
<comment type="caution">
    <text evidence="2">The sequence shown here is derived from an EMBL/GenBank/DDBJ whole genome shotgun (WGS) entry which is preliminary data.</text>
</comment>
<proteinExistence type="predicted"/>
<feature type="region of interest" description="Disordered" evidence="1">
    <location>
        <begin position="1"/>
        <end position="101"/>
    </location>
</feature>
<dbReference type="RefSeq" id="XP_062650252.1">
    <property type="nucleotide sequence ID" value="XM_062796970.1"/>
</dbReference>